<comment type="caution">
    <text evidence="1">The sequence shown here is derived from an EMBL/GenBank/DDBJ whole genome shotgun (WGS) entry which is preliminary data.</text>
</comment>
<protein>
    <submittedName>
        <fullName evidence="1">Uncharacterized protein</fullName>
    </submittedName>
</protein>
<gene>
    <name evidence="1" type="ORF">PBS001_LOCUS2320</name>
</gene>
<dbReference type="Proteomes" id="UP001158986">
    <property type="component" value="Unassembled WGS sequence"/>
</dbReference>
<accession>A0ABN8CWR3</accession>
<organism evidence="1 2">
    <name type="scientific">Peronospora belbahrii</name>
    <dbReference type="NCBI Taxonomy" id="622444"/>
    <lineage>
        <taxon>Eukaryota</taxon>
        <taxon>Sar</taxon>
        <taxon>Stramenopiles</taxon>
        <taxon>Oomycota</taxon>
        <taxon>Peronosporomycetes</taxon>
        <taxon>Peronosporales</taxon>
        <taxon>Peronosporaceae</taxon>
        <taxon>Peronospora</taxon>
    </lineage>
</organism>
<reference evidence="1 2" key="1">
    <citation type="submission" date="2021-11" db="EMBL/GenBank/DDBJ databases">
        <authorList>
            <person name="Islam A."/>
            <person name="Islam S."/>
            <person name="Flora M.S."/>
            <person name="Rahman M."/>
            <person name="Ziaur R.M."/>
            <person name="Epstein J.H."/>
            <person name="Hassan M."/>
            <person name="Klassen M."/>
            <person name="Woodard K."/>
            <person name="Webb A."/>
            <person name="Webby R.J."/>
            <person name="El Zowalaty M.E."/>
        </authorList>
    </citation>
    <scope>NUCLEOTIDE SEQUENCE [LARGE SCALE GENOMIC DNA]</scope>
    <source>
        <strain evidence="1">Pbs1</strain>
    </source>
</reference>
<dbReference type="EMBL" id="CAKLCB010000125">
    <property type="protein sequence ID" value="CAH0515618.1"/>
    <property type="molecule type" value="Genomic_DNA"/>
</dbReference>
<name>A0ABN8CWR3_9STRA</name>
<keyword evidence="2" id="KW-1185">Reference proteome</keyword>
<sequence length="245" mass="28193">MKIEEMGLLERTIKGSLQAVVELVYKMMLARWMERRKRPAAWWTSFQLRERNCFGRKHESLVHFSDNLSTDYLNKDSQANSTQAALSDIVELNDNLQDAIDGESVEHNKVRRSSVQLPTVGGFRRPSTVNLVNHPSGSREKATELSSSSDFVIAKPLLCSKPIRDCGFYPWTEKDVEAFTHNAKRIADVRAAMVDLCDRLNCRKVINYAFMDKIKTMLTSSLRRQPVCICSTSMHHDHERWFQAR</sequence>
<proteinExistence type="predicted"/>
<evidence type="ECO:0000313" key="1">
    <source>
        <dbReference type="EMBL" id="CAH0515618.1"/>
    </source>
</evidence>
<evidence type="ECO:0000313" key="2">
    <source>
        <dbReference type="Proteomes" id="UP001158986"/>
    </source>
</evidence>